<evidence type="ECO:0000256" key="13">
    <source>
        <dbReference type="ARBA" id="ARBA00022857"/>
    </source>
</evidence>
<evidence type="ECO:0000256" key="14">
    <source>
        <dbReference type="ARBA" id="ARBA00023002"/>
    </source>
</evidence>
<dbReference type="KEGG" id="bbel:109476117"/>
<proteinExistence type="inferred from homology"/>
<evidence type="ECO:0000256" key="2">
    <source>
        <dbReference type="ARBA" id="ARBA00001974"/>
    </source>
</evidence>
<dbReference type="InterPro" id="IPR032037">
    <property type="entry name" value="MMACHC"/>
</dbReference>
<evidence type="ECO:0000256" key="10">
    <source>
        <dbReference type="ARBA" id="ARBA00022630"/>
    </source>
</evidence>
<evidence type="ECO:0000256" key="22">
    <source>
        <dbReference type="ARBA" id="ARBA00049505"/>
    </source>
</evidence>
<comment type="catalytic activity">
    <reaction evidence="22">
        <text>apo-[alkylcobalamin reductase] + an R-cob(III)alamin + glutathione = cob(I)alamin-[alkylcobalamin reductase] + an S-substituted glutathione + H(+)</text>
        <dbReference type="Rhea" id="RHEA:40719"/>
        <dbReference type="Rhea" id="RHEA-COMP:14730"/>
        <dbReference type="Rhea" id="RHEA-COMP:14731"/>
        <dbReference type="ChEBI" id="CHEBI:15378"/>
        <dbReference type="ChEBI" id="CHEBI:57925"/>
        <dbReference type="ChEBI" id="CHEBI:60488"/>
        <dbReference type="ChEBI" id="CHEBI:83228"/>
        <dbReference type="ChEBI" id="CHEBI:90779"/>
        <dbReference type="ChEBI" id="CHEBI:140785"/>
        <dbReference type="EC" id="2.5.1.151"/>
    </reaction>
    <physiologicalReaction direction="left-to-right" evidence="22">
        <dbReference type="Rhea" id="RHEA:40720"/>
    </physiologicalReaction>
</comment>
<accession>A0A6P4Z7D7</accession>
<dbReference type="GO" id="GO:0071949">
    <property type="term" value="F:FAD binding"/>
    <property type="evidence" value="ECO:0007669"/>
    <property type="project" value="TreeGrafter"/>
</dbReference>
<keyword evidence="10" id="KW-0285">Flavoprotein</keyword>
<evidence type="ECO:0000256" key="19">
    <source>
        <dbReference type="ARBA" id="ARBA00047294"/>
    </source>
</evidence>
<comment type="catalytic activity">
    <reaction evidence="20">
        <text>2 cob(II)alamin-[cyanocobalamin reductase] + 2 hydrogen cyanide + NADP(+) = 2 cyanocob(III)alamin + 2 apo-[cyanocobalamin reductase] + NADPH + H(+)</text>
        <dbReference type="Rhea" id="RHEA:16113"/>
        <dbReference type="Rhea" id="RHEA-COMP:14717"/>
        <dbReference type="Rhea" id="RHEA-COMP:14718"/>
        <dbReference type="ChEBI" id="CHEBI:15378"/>
        <dbReference type="ChEBI" id="CHEBI:16304"/>
        <dbReference type="ChEBI" id="CHEBI:17439"/>
        <dbReference type="ChEBI" id="CHEBI:18407"/>
        <dbReference type="ChEBI" id="CHEBI:57783"/>
        <dbReference type="ChEBI" id="CHEBI:58349"/>
        <dbReference type="ChEBI" id="CHEBI:83228"/>
        <dbReference type="EC" id="1.16.1.6"/>
    </reaction>
    <physiologicalReaction direction="right-to-left" evidence="20">
        <dbReference type="Rhea" id="RHEA:16115"/>
    </physiologicalReaction>
</comment>
<comment type="similarity">
    <text evidence="4">Belongs to the MMACHC family.</text>
</comment>
<dbReference type="GO" id="GO:0031419">
    <property type="term" value="F:cobalamin binding"/>
    <property type="evidence" value="ECO:0007669"/>
    <property type="project" value="UniProtKB-KW"/>
</dbReference>
<keyword evidence="8" id="KW-0963">Cytoplasm</keyword>
<evidence type="ECO:0000256" key="12">
    <source>
        <dbReference type="ARBA" id="ARBA00022827"/>
    </source>
</evidence>
<evidence type="ECO:0000256" key="15">
    <source>
        <dbReference type="ARBA" id="ARBA00031056"/>
    </source>
</evidence>
<comment type="catalytic activity">
    <reaction evidence="19">
        <text>apo-[alkylcobalamin reductase] + methylcob(III)alamin + glutathione = S-methyl glutathione + cob(I)alamin-[alkylcobalamin reductase] + H(+)</text>
        <dbReference type="Rhea" id="RHEA:63132"/>
        <dbReference type="Rhea" id="RHEA-COMP:14730"/>
        <dbReference type="Rhea" id="RHEA-COMP:14731"/>
        <dbReference type="ChEBI" id="CHEBI:15378"/>
        <dbReference type="ChEBI" id="CHEBI:28115"/>
        <dbReference type="ChEBI" id="CHEBI:57925"/>
        <dbReference type="ChEBI" id="CHEBI:60488"/>
        <dbReference type="ChEBI" id="CHEBI:83228"/>
        <dbReference type="ChEBI" id="CHEBI:141467"/>
        <dbReference type="EC" id="2.5.1.151"/>
    </reaction>
    <physiologicalReaction direction="left-to-right" evidence="19">
        <dbReference type="Rhea" id="RHEA:63133"/>
    </physiologicalReaction>
</comment>
<gene>
    <name evidence="24" type="primary">LOC109476117</name>
</gene>
<sequence length="240" mass="28034">MEKATAICEQVEGYMRPLGLESYPFKIQWYNEKVKDPFPLPYPGDTLAVVILSTPNMFEKAFKPFVAKQDCYVRDPIDECLLSHMQNVKASFPDEDIDCMQDFEMHPNHRPKILVQTAAHVAGAARYYQRMDVKEDPWGKDKNIYGVCVHPKYGGWFAIRAVLVFKNVLVPELEYKEPADCVPTDELRIDLLNKYNFHWKDWSFRDVIPVEERYSEEQKVYFDTPPKDRKALLGLEDKTT</sequence>
<dbReference type="Proteomes" id="UP000515135">
    <property type="component" value="Unplaced"/>
</dbReference>
<dbReference type="PANTHER" id="PTHR31457:SF2">
    <property type="entry name" value="CYANOCOBALAMIN REDUCTASE _ ALKYLCOBALAMIN DEALKYLASE"/>
    <property type="match status" value="1"/>
</dbReference>
<dbReference type="GO" id="GO:0005737">
    <property type="term" value="C:cytoplasm"/>
    <property type="evidence" value="ECO:0007669"/>
    <property type="project" value="UniProtKB-SubCell"/>
</dbReference>
<evidence type="ECO:0000313" key="24">
    <source>
        <dbReference type="RefSeq" id="XP_019632568.1"/>
    </source>
</evidence>
<evidence type="ECO:0000256" key="5">
    <source>
        <dbReference type="ARBA" id="ARBA00012308"/>
    </source>
</evidence>
<evidence type="ECO:0000256" key="21">
    <source>
        <dbReference type="ARBA" id="ARBA00048537"/>
    </source>
</evidence>
<comment type="catalytic activity">
    <reaction evidence="21">
        <text>apo-[alkylcobalamin reductase] + adenosylcob(III)alamin + glutathione = S-adenosylglutathione + cob(I)alamin-[alkylcobalamin reductase] + H(+)</text>
        <dbReference type="Rhea" id="RHEA:63136"/>
        <dbReference type="Rhea" id="RHEA-COMP:14730"/>
        <dbReference type="Rhea" id="RHEA-COMP:14731"/>
        <dbReference type="ChEBI" id="CHEBI:15378"/>
        <dbReference type="ChEBI" id="CHEBI:18408"/>
        <dbReference type="ChEBI" id="CHEBI:57925"/>
        <dbReference type="ChEBI" id="CHEBI:60488"/>
        <dbReference type="ChEBI" id="CHEBI:83228"/>
        <dbReference type="ChEBI" id="CHEBI:146184"/>
        <dbReference type="EC" id="2.5.1.151"/>
    </reaction>
    <physiologicalReaction direction="left-to-right" evidence="21">
        <dbReference type="Rhea" id="RHEA:63137"/>
    </physiologicalReaction>
</comment>
<evidence type="ECO:0000256" key="20">
    <source>
        <dbReference type="ARBA" id="ARBA00047958"/>
    </source>
</evidence>
<evidence type="ECO:0000256" key="17">
    <source>
        <dbReference type="ARBA" id="ARBA00031815"/>
    </source>
</evidence>
<dbReference type="OrthoDB" id="409189at2759"/>
<dbReference type="AlphaFoldDB" id="A0A6P4Z7D7"/>
<keyword evidence="9" id="KW-0170">Cobalt</keyword>
<comment type="subcellular location">
    <subcellularLocation>
        <location evidence="3">Cytoplasm</location>
    </subcellularLocation>
</comment>
<comment type="cofactor">
    <cofactor evidence="1">
        <name>FMN</name>
        <dbReference type="ChEBI" id="CHEBI:58210"/>
    </cofactor>
</comment>
<keyword evidence="23" id="KW-1185">Reference proteome</keyword>
<organism evidence="23 24">
    <name type="scientific">Branchiostoma belcheri</name>
    <name type="common">Amphioxus</name>
    <dbReference type="NCBI Taxonomy" id="7741"/>
    <lineage>
        <taxon>Eukaryota</taxon>
        <taxon>Metazoa</taxon>
        <taxon>Chordata</taxon>
        <taxon>Cephalochordata</taxon>
        <taxon>Leptocardii</taxon>
        <taxon>Amphioxiformes</taxon>
        <taxon>Branchiostomatidae</taxon>
        <taxon>Branchiostoma</taxon>
    </lineage>
</organism>
<name>A0A6P4Z7D7_BRABE</name>
<evidence type="ECO:0000256" key="11">
    <source>
        <dbReference type="ARBA" id="ARBA00022643"/>
    </source>
</evidence>
<evidence type="ECO:0000256" key="18">
    <source>
        <dbReference type="ARBA" id="ARBA00032650"/>
    </source>
</evidence>
<dbReference type="Pfam" id="PF16690">
    <property type="entry name" value="MMACHC"/>
    <property type="match status" value="1"/>
</dbReference>
<dbReference type="RefSeq" id="XP_019632568.1">
    <property type="nucleotide sequence ID" value="XM_019777009.1"/>
</dbReference>
<evidence type="ECO:0000256" key="8">
    <source>
        <dbReference type="ARBA" id="ARBA00022490"/>
    </source>
</evidence>
<dbReference type="EC" id="1.16.1.6" evidence="6"/>
<evidence type="ECO:0000256" key="16">
    <source>
        <dbReference type="ARBA" id="ARBA00031313"/>
    </source>
</evidence>
<reference evidence="24" key="1">
    <citation type="submission" date="2025-08" db="UniProtKB">
        <authorList>
            <consortium name="RefSeq"/>
        </authorList>
    </citation>
    <scope>IDENTIFICATION</scope>
    <source>
        <tissue evidence="24">Gonad</tissue>
    </source>
</reference>
<keyword evidence="11" id="KW-0288">FMN</keyword>
<comment type="cofactor">
    <cofactor evidence="2">
        <name>FAD</name>
        <dbReference type="ChEBI" id="CHEBI:57692"/>
    </cofactor>
</comment>
<keyword evidence="13" id="KW-0521">NADP</keyword>
<evidence type="ECO:0000313" key="23">
    <source>
        <dbReference type="Proteomes" id="UP000515135"/>
    </source>
</evidence>
<dbReference type="PANTHER" id="PTHR31457">
    <property type="entry name" value="METHYLMALONIC ACIDURIA AND HOMOCYSTINURIA TYPE C PROTEIN"/>
    <property type="match status" value="1"/>
</dbReference>
<evidence type="ECO:0000256" key="6">
    <source>
        <dbReference type="ARBA" id="ARBA00012666"/>
    </source>
</evidence>
<dbReference type="GO" id="GO:0009235">
    <property type="term" value="P:cobalamin metabolic process"/>
    <property type="evidence" value="ECO:0007669"/>
    <property type="project" value="TreeGrafter"/>
</dbReference>
<dbReference type="GO" id="GO:0032451">
    <property type="term" value="F:demethylase activity"/>
    <property type="evidence" value="ECO:0007669"/>
    <property type="project" value="TreeGrafter"/>
</dbReference>
<evidence type="ECO:0000256" key="7">
    <source>
        <dbReference type="ARBA" id="ARBA00014027"/>
    </source>
</evidence>
<protein>
    <recommendedName>
        <fullName evidence="7">Cyanocobalamin reductase / alkylcobalamin dealkylase</fullName>
        <ecNumber evidence="6">1.16.1.6</ecNumber>
        <ecNumber evidence="5">2.5.1.151</ecNumber>
    </recommendedName>
    <alternativeName>
        <fullName evidence="18">Alkylcobalamin:glutathione S-alkyltransferase</fullName>
    </alternativeName>
    <alternativeName>
        <fullName evidence="17">CblC</fullName>
    </alternativeName>
    <alternativeName>
        <fullName evidence="16">Cyanocobalamin reductase (cyanide-eliminating)</fullName>
    </alternativeName>
    <alternativeName>
        <fullName evidence="15">Methylmalonic aciduria and homocystinuria type C protein</fullName>
    </alternativeName>
</protein>
<evidence type="ECO:0000256" key="3">
    <source>
        <dbReference type="ARBA" id="ARBA00004496"/>
    </source>
</evidence>
<evidence type="ECO:0000256" key="9">
    <source>
        <dbReference type="ARBA" id="ARBA00022628"/>
    </source>
</evidence>
<keyword evidence="12" id="KW-0274">FAD</keyword>
<dbReference type="GeneID" id="109476117"/>
<keyword evidence="9" id="KW-0846">Cobalamin</keyword>
<dbReference type="CDD" id="cd12959">
    <property type="entry name" value="MMACHC-like"/>
    <property type="match status" value="1"/>
</dbReference>
<dbReference type="EC" id="2.5.1.151" evidence="5"/>
<evidence type="ECO:0000256" key="1">
    <source>
        <dbReference type="ARBA" id="ARBA00001917"/>
    </source>
</evidence>
<dbReference type="GO" id="GO:0033787">
    <property type="term" value="F:cyanocobalamin reductase (cyanide-eliminating) (NADP+) activity"/>
    <property type="evidence" value="ECO:0007669"/>
    <property type="project" value="UniProtKB-EC"/>
</dbReference>
<evidence type="ECO:0000256" key="4">
    <source>
        <dbReference type="ARBA" id="ARBA00007762"/>
    </source>
</evidence>
<keyword evidence="14" id="KW-0560">Oxidoreductase</keyword>